<reference evidence="2 3" key="1">
    <citation type="submission" date="2024-11" db="EMBL/GenBank/DDBJ databases">
        <title>A near-complete genome assembly of Cinchona calisaya.</title>
        <authorList>
            <person name="Lian D.C."/>
            <person name="Zhao X.W."/>
            <person name="Wei L."/>
        </authorList>
    </citation>
    <scope>NUCLEOTIDE SEQUENCE [LARGE SCALE GENOMIC DNA]</scope>
    <source>
        <tissue evidence="2">Nenye</tissue>
    </source>
</reference>
<evidence type="ECO:0000313" key="3">
    <source>
        <dbReference type="Proteomes" id="UP001630127"/>
    </source>
</evidence>
<dbReference type="Proteomes" id="UP001630127">
    <property type="component" value="Unassembled WGS sequence"/>
</dbReference>
<dbReference type="EMBL" id="JBJUIK010000011">
    <property type="protein sequence ID" value="KAL3513547.1"/>
    <property type="molecule type" value="Genomic_DNA"/>
</dbReference>
<evidence type="ECO:0000259" key="1">
    <source>
        <dbReference type="Pfam" id="PF13456"/>
    </source>
</evidence>
<dbReference type="InterPro" id="IPR044730">
    <property type="entry name" value="RNase_H-like_dom_plant"/>
</dbReference>
<dbReference type="Gene3D" id="3.30.420.10">
    <property type="entry name" value="Ribonuclease H-like superfamily/Ribonuclease H"/>
    <property type="match status" value="1"/>
</dbReference>
<evidence type="ECO:0000313" key="2">
    <source>
        <dbReference type="EMBL" id="KAL3513547.1"/>
    </source>
</evidence>
<dbReference type="SUPFAM" id="SSF53098">
    <property type="entry name" value="Ribonuclease H-like"/>
    <property type="match status" value="1"/>
</dbReference>
<dbReference type="PANTHER" id="PTHR47723:SF19">
    <property type="entry name" value="POLYNUCLEOTIDYL TRANSFERASE, RIBONUCLEASE H-LIKE SUPERFAMILY PROTEIN"/>
    <property type="match status" value="1"/>
</dbReference>
<dbReference type="PANTHER" id="PTHR47723">
    <property type="entry name" value="OS05G0353850 PROTEIN"/>
    <property type="match status" value="1"/>
</dbReference>
<dbReference type="InterPro" id="IPR002156">
    <property type="entry name" value="RNaseH_domain"/>
</dbReference>
<comment type="caution">
    <text evidence="2">The sequence shown here is derived from an EMBL/GenBank/DDBJ whole genome shotgun (WGS) entry which is preliminary data.</text>
</comment>
<dbReference type="AlphaFoldDB" id="A0ABD2Z5A5"/>
<dbReference type="InterPro" id="IPR012337">
    <property type="entry name" value="RNaseH-like_sf"/>
</dbReference>
<dbReference type="Pfam" id="PF13456">
    <property type="entry name" value="RVT_3"/>
    <property type="match status" value="1"/>
</dbReference>
<proteinExistence type="predicted"/>
<dbReference type="InterPro" id="IPR036397">
    <property type="entry name" value="RNaseH_sf"/>
</dbReference>
<dbReference type="InterPro" id="IPR053151">
    <property type="entry name" value="RNase_H-like"/>
</dbReference>
<feature type="domain" description="RNase H type-1" evidence="1">
    <location>
        <begin position="67"/>
        <end position="126"/>
    </location>
</feature>
<dbReference type="CDD" id="cd06222">
    <property type="entry name" value="RNase_H_like"/>
    <property type="match status" value="1"/>
</dbReference>
<keyword evidence="3" id="KW-1185">Reference proteome</keyword>
<sequence length="176" mass="19282">MITTARWIILRVESLLQASSFGQPFTRSSSLLNAPLLLPISITSSSGLWPVSIGWHKPPPNHSYKLNVNGSALGNPGPAGIDGIIRDLSGEVLLGFARHFGTATDLETESKALLVRVQLCIHHHFKSGSSRNGLFDSSANVTWATSNTMEHRYNIVTNSIPSTTRFICYHSQWLTL</sequence>
<accession>A0ABD2Z5A5</accession>
<organism evidence="2 3">
    <name type="scientific">Cinchona calisaya</name>
    <dbReference type="NCBI Taxonomy" id="153742"/>
    <lineage>
        <taxon>Eukaryota</taxon>
        <taxon>Viridiplantae</taxon>
        <taxon>Streptophyta</taxon>
        <taxon>Embryophyta</taxon>
        <taxon>Tracheophyta</taxon>
        <taxon>Spermatophyta</taxon>
        <taxon>Magnoliopsida</taxon>
        <taxon>eudicotyledons</taxon>
        <taxon>Gunneridae</taxon>
        <taxon>Pentapetalae</taxon>
        <taxon>asterids</taxon>
        <taxon>lamiids</taxon>
        <taxon>Gentianales</taxon>
        <taxon>Rubiaceae</taxon>
        <taxon>Cinchonoideae</taxon>
        <taxon>Cinchoneae</taxon>
        <taxon>Cinchona</taxon>
    </lineage>
</organism>
<protein>
    <recommendedName>
        <fullName evidence="1">RNase H type-1 domain-containing protein</fullName>
    </recommendedName>
</protein>
<name>A0ABD2Z5A5_9GENT</name>
<gene>
    <name evidence="2" type="ORF">ACH5RR_026264</name>
</gene>